<comment type="caution">
    <text evidence="5">The sequence shown here is derived from an EMBL/GenBank/DDBJ whole genome shotgun (WGS) entry which is preliminary data.</text>
</comment>
<dbReference type="GO" id="GO:0003727">
    <property type="term" value="F:single-stranded RNA binding"/>
    <property type="evidence" value="ECO:0007669"/>
    <property type="project" value="UniProtKB-ARBA"/>
</dbReference>
<evidence type="ECO:0000313" key="5">
    <source>
        <dbReference type="EMBL" id="CAI5439544.1"/>
    </source>
</evidence>
<accession>A0A9P1I756</accession>
<dbReference type="Gene3D" id="3.30.1370.10">
    <property type="entry name" value="K Homology domain, type 1"/>
    <property type="match status" value="1"/>
</dbReference>
<feature type="domain" description="K Homology" evidence="4">
    <location>
        <begin position="191"/>
        <end position="285"/>
    </location>
</feature>
<dbReference type="InterPro" id="IPR032377">
    <property type="entry name" value="STAR_dimer"/>
</dbReference>
<dbReference type="GO" id="GO:0005634">
    <property type="term" value="C:nucleus"/>
    <property type="evidence" value="ECO:0007669"/>
    <property type="project" value="TreeGrafter"/>
</dbReference>
<dbReference type="FunFam" id="3.30.1370.10:FF:000028">
    <property type="entry name" value="protein quaking isoform X2"/>
    <property type="match status" value="1"/>
</dbReference>
<dbReference type="FunFam" id="1.20.5.4010:FF:000002">
    <property type="entry name" value="Held out wings, isoform D"/>
    <property type="match status" value="1"/>
</dbReference>
<dbReference type="AlphaFoldDB" id="A0A9P1I756"/>
<protein>
    <recommendedName>
        <fullName evidence="4">K Homology domain-containing protein</fullName>
    </recommendedName>
</protein>
<gene>
    <name evidence="5" type="ORF">CAMP_LOCUS2181</name>
</gene>
<dbReference type="CDD" id="cd22466">
    <property type="entry name" value="KH-I_HOW"/>
    <property type="match status" value="1"/>
</dbReference>
<dbReference type="InterPro" id="IPR036612">
    <property type="entry name" value="KH_dom_type_1_sf"/>
</dbReference>
<dbReference type="InterPro" id="IPR004087">
    <property type="entry name" value="KH_dom"/>
</dbReference>
<name>A0A9P1I756_9PELO</name>
<dbReference type="Proteomes" id="UP001152747">
    <property type="component" value="Unassembled WGS sequence"/>
</dbReference>
<dbReference type="InterPro" id="IPR045071">
    <property type="entry name" value="BBP-like"/>
</dbReference>
<dbReference type="PROSITE" id="PS50084">
    <property type="entry name" value="KH_TYPE_1"/>
    <property type="match status" value="1"/>
</dbReference>
<sequence length="527" mass="56890">MNLSYSLWQIYLQRAAMISTMPSSNTNNFESDYLDGTMEASGGNSANIDWNQHSSSSSSSTSSNQSIIPHHLNHLNNLHNLSSNIQLQSNSSPTSSTPSTPKFVVDMTASEHLTTPNGTSIAQVVGSHPQYTVEYLSHLLKDKKQLAAFPNVFHHLERLVDEEISKVRVALFQFEFSKDNVALPDAEGEITVHTEKVYVPAKEHPDYNFVGRILGPRGMTAKQLEQETGCKIMVRGRGSMRDKKKEEMNRGKPNWEHLSEELHVLIQCEDTENRAKVKLMRAVEEVRKLLVPAPEGEDELKRKQLMELAIINGTYRSGAEQSALAAAHLAAVKQQQPLAAAIQAALVQQQQARAAGMLPMIARSPTMAVCGAPIVMSPGGRNATNCQNGNGQSAAAAAAATSQAALLMQQQSQLHASAAGTAALASAQQAALLQQQQAAEYQQLLLNQGLYDLNAAAAIQQQYAAAGAAAQYGGILAASQQSQQAQAQAQAAAQYAEYAGVDVTTQAGAMLNNRRLLGASREHPYKQ</sequence>
<feature type="compositionally biased region" description="Polar residues" evidence="3">
    <location>
        <begin position="44"/>
        <end position="53"/>
    </location>
</feature>
<keyword evidence="6" id="KW-1185">Reference proteome</keyword>
<dbReference type="PANTHER" id="PTHR11208">
    <property type="entry name" value="RNA-BINDING PROTEIN RELATED"/>
    <property type="match status" value="1"/>
</dbReference>
<dbReference type="SUPFAM" id="SSF54791">
    <property type="entry name" value="Eukaryotic type KH-domain (KH-domain type I)"/>
    <property type="match status" value="1"/>
</dbReference>
<evidence type="ECO:0000256" key="3">
    <source>
        <dbReference type="SAM" id="MobiDB-lite"/>
    </source>
</evidence>
<evidence type="ECO:0000313" key="6">
    <source>
        <dbReference type="Proteomes" id="UP001152747"/>
    </source>
</evidence>
<dbReference type="Pfam" id="PF22675">
    <property type="entry name" value="KH-I_KHDC4-BBP"/>
    <property type="match status" value="1"/>
</dbReference>
<organism evidence="5 6">
    <name type="scientific">Caenorhabditis angaria</name>
    <dbReference type="NCBI Taxonomy" id="860376"/>
    <lineage>
        <taxon>Eukaryota</taxon>
        <taxon>Metazoa</taxon>
        <taxon>Ecdysozoa</taxon>
        <taxon>Nematoda</taxon>
        <taxon>Chromadorea</taxon>
        <taxon>Rhabditida</taxon>
        <taxon>Rhabditina</taxon>
        <taxon>Rhabditomorpha</taxon>
        <taxon>Rhabditoidea</taxon>
        <taxon>Rhabditidae</taxon>
        <taxon>Peloderinae</taxon>
        <taxon>Caenorhabditis</taxon>
    </lineage>
</organism>
<evidence type="ECO:0000256" key="2">
    <source>
        <dbReference type="PROSITE-ProRule" id="PRU00117"/>
    </source>
</evidence>
<feature type="compositionally biased region" description="Low complexity" evidence="3">
    <location>
        <begin position="54"/>
        <end position="67"/>
    </location>
</feature>
<dbReference type="OrthoDB" id="6777263at2759"/>
<dbReference type="PANTHER" id="PTHR11208:SF147">
    <property type="entry name" value="RNA-BINDING PROTEIN ASD-2"/>
    <property type="match status" value="1"/>
</dbReference>
<dbReference type="SMART" id="SM00322">
    <property type="entry name" value="KH"/>
    <property type="match status" value="1"/>
</dbReference>
<dbReference type="EMBL" id="CANHGI010000001">
    <property type="protein sequence ID" value="CAI5439544.1"/>
    <property type="molecule type" value="Genomic_DNA"/>
</dbReference>
<dbReference type="GO" id="GO:0003729">
    <property type="term" value="F:mRNA binding"/>
    <property type="evidence" value="ECO:0007669"/>
    <property type="project" value="TreeGrafter"/>
</dbReference>
<reference evidence="5" key="1">
    <citation type="submission" date="2022-11" db="EMBL/GenBank/DDBJ databases">
        <authorList>
            <person name="Kikuchi T."/>
        </authorList>
    </citation>
    <scope>NUCLEOTIDE SEQUENCE</scope>
    <source>
        <strain evidence="5">PS1010</strain>
    </source>
</reference>
<dbReference type="GO" id="GO:0043186">
    <property type="term" value="C:P granule"/>
    <property type="evidence" value="ECO:0007669"/>
    <property type="project" value="UniProtKB-ARBA"/>
</dbReference>
<dbReference type="InterPro" id="IPR055256">
    <property type="entry name" value="KH_1_KHDC4/BBP-like"/>
</dbReference>
<evidence type="ECO:0000259" key="4">
    <source>
        <dbReference type="SMART" id="SM00322"/>
    </source>
</evidence>
<feature type="region of interest" description="Disordered" evidence="3">
    <location>
        <begin position="44"/>
        <end position="67"/>
    </location>
</feature>
<proteinExistence type="predicted"/>
<keyword evidence="1 2" id="KW-0694">RNA-binding</keyword>
<dbReference type="Gene3D" id="1.20.5.4010">
    <property type="match status" value="1"/>
</dbReference>
<evidence type="ECO:0000256" key="1">
    <source>
        <dbReference type="ARBA" id="ARBA00022884"/>
    </source>
</evidence>
<dbReference type="Pfam" id="PF16544">
    <property type="entry name" value="STAR_dimer"/>
    <property type="match status" value="1"/>
</dbReference>
<dbReference type="GO" id="GO:0048024">
    <property type="term" value="P:regulation of mRNA splicing, via spliceosome"/>
    <property type="evidence" value="ECO:0007669"/>
    <property type="project" value="TreeGrafter"/>
</dbReference>